<dbReference type="OrthoDB" id="5920083at2759"/>
<dbReference type="AlphaFoldDB" id="A0A494C0W2"/>
<proteinExistence type="evidence at protein level"/>
<dbReference type="GeneTree" id="ENSGT00940000155809"/>
<dbReference type="ExpressionAtlas" id="A0A494C0W2">
    <property type="expression patterns" value="baseline and differential"/>
</dbReference>
<feature type="compositionally biased region" description="Basic residues" evidence="1">
    <location>
        <begin position="7"/>
        <end position="20"/>
    </location>
</feature>
<feature type="compositionally biased region" description="Polar residues" evidence="1">
    <location>
        <begin position="21"/>
        <end position="34"/>
    </location>
</feature>
<evidence type="ECO:0000313" key="3">
    <source>
        <dbReference type="Proteomes" id="UP000005640"/>
    </source>
</evidence>
<dbReference type="Proteomes" id="UP000005640">
    <property type="component" value="Chromosome 10"/>
</dbReference>
<reference evidence="2" key="3">
    <citation type="journal article" date="2004" name="Nature">
        <title>Finishing the euchromatic sequence of the human genome.</title>
        <authorList>
            <consortium name="International Human Genome Sequencing Consortium"/>
        </authorList>
    </citation>
    <scope>NUCLEOTIDE SEQUENCE [LARGE SCALE GENOMIC DNA]</scope>
</reference>
<dbReference type="EMBL" id="AL360182">
    <property type="status" value="NOT_ANNOTATED_CDS"/>
    <property type="molecule type" value="Genomic_DNA"/>
</dbReference>
<reference evidence="2 3" key="2">
    <citation type="journal article" date="2004" name="Nature">
        <title>The DNA sequence and comparative analysis of human chromosome 10.</title>
        <authorList>
            <person name="Deloukas P."/>
            <person name="Earthrowl M.E."/>
            <person name="Grafham D.V."/>
            <person name="Rubenfield M."/>
            <person name="French L."/>
            <person name="Steward C.A."/>
            <person name="Sims S.K."/>
            <person name="Jones M.C."/>
            <person name="Searle S."/>
            <person name="Scott C."/>
            <person name="Howe K."/>
            <person name="Hunt S.E."/>
            <person name="Andrews T.D."/>
            <person name="Gilbert J.G."/>
            <person name="Swarbreck D."/>
            <person name="Ashurst J.L."/>
            <person name="Taylor A."/>
            <person name="Battles J."/>
            <person name="Bird C.P."/>
            <person name="Ainscough R."/>
            <person name="Almeida J.P."/>
            <person name="Ashwell R.I."/>
            <person name="Ambrose K.D."/>
            <person name="Babbage A.K."/>
            <person name="Bagguley C.L."/>
            <person name="Bailey J."/>
            <person name="Banerjee R."/>
            <person name="Bates K."/>
            <person name="Beasley H."/>
            <person name="Bray-Allen S."/>
            <person name="Brown A.J."/>
            <person name="Brown J.Y."/>
            <person name="Burford D.C."/>
            <person name="Burrill W."/>
            <person name="Burton J."/>
            <person name="Cahill P."/>
            <person name="Camire D."/>
            <person name="Carter N.P."/>
            <person name="Chapman J.C."/>
            <person name="Clark S.Y."/>
            <person name="Clarke G."/>
            <person name="Clee C.M."/>
            <person name="Clegg S."/>
            <person name="Corby N."/>
            <person name="Coulson A."/>
            <person name="Dhami P."/>
            <person name="Dutta I."/>
            <person name="Dunn M."/>
            <person name="Faulkner L."/>
            <person name="Frankish A."/>
            <person name="Frankland J.A."/>
            <person name="Garner P."/>
            <person name="Garnett J."/>
            <person name="Gribble S."/>
            <person name="Griffiths C."/>
            <person name="Grocock R."/>
            <person name="Gustafson E."/>
            <person name="Hammond S."/>
            <person name="Harley J.L."/>
            <person name="Hart E."/>
            <person name="Heath P.D."/>
            <person name="Ho T.P."/>
            <person name="Hopkins B."/>
            <person name="Horne J."/>
            <person name="Howden P.J."/>
            <person name="Huckle E."/>
            <person name="Hynds C."/>
            <person name="Johnson C."/>
            <person name="Johnson D."/>
            <person name="Kana A."/>
            <person name="Kay M."/>
            <person name="Kimberley A.M."/>
            <person name="Kershaw J.K."/>
            <person name="Kokkinaki M."/>
            <person name="Laird G.K."/>
            <person name="Lawlor S."/>
            <person name="Lee H.M."/>
            <person name="Leongamornlert D.A."/>
            <person name="Laird G."/>
            <person name="Lloyd C."/>
            <person name="Lloyd D.M."/>
            <person name="Loveland J."/>
            <person name="Lovell J."/>
            <person name="McLaren S."/>
            <person name="McLay K.E."/>
            <person name="McMurray A."/>
            <person name="Mashreghi-Mohammadi M."/>
            <person name="Matthews L."/>
            <person name="Milne S."/>
            <person name="Nickerson T."/>
            <person name="Nguyen M."/>
            <person name="Overton-Larty E."/>
            <person name="Palmer S.A."/>
            <person name="Pearce A.V."/>
            <person name="Peck A.I."/>
            <person name="Pelan S."/>
            <person name="Phillimore B."/>
            <person name="Porter K."/>
            <person name="Rice C.M."/>
            <person name="Rogosin A."/>
            <person name="Ross M.T."/>
            <person name="Sarafidou T."/>
            <person name="Sehra H.K."/>
            <person name="Shownkeen R."/>
            <person name="Skuce C.D."/>
            <person name="Smith M."/>
            <person name="Standring L."/>
            <person name="Sycamore N."/>
            <person name="Tester J."/>
            <person name="Thorpe A."/>
            <person name="Torcasso W."/>
            <person name="Tracey A."/>
            <person name="Tromans A."/>
            <person name="Tsolas J."/>
            <person name="Wall M."/>
            <person name="Walsh J."/>
            <person name="Wang H."/>
            <person name="Weinstock K."/>
            <person name="West A.P."/>
            <person name="Willey D.L."/>
            <person name="Whitehead S.L."/>
            <person name="Wilming L."/>
            <person name="Wray P.W."/>
            <person name="Young L."/>
            <person name="Chen Y."/>
            <person name="Lovering R.C."/>
            <person name="Moschonas N.K."/>
            <person name="Siebert R."/>
            <person name="Fechtel K."/>
            <person name="Bentley D."/>
            <person name="Durbin R."/>
            <person name="Hubbard T."/>
            <person name="Doucette-Stamm L."/>
            <person name="Beck S."/>
            <person name="Smith D.R."/>
            <person name="Rogers J."/>
        </authorList>
    </citation>
    <scope>NUCLEOTIDE SEQUENCE [LARGE SCALE GENOMIC DNA]</scope>
</reference>
<dbReference type="HGNC" id="HGNC:7534">
    <property type="gene designation" value="MXI1"/>
</dbReference>
<name>A0A494C0W2_HUMAN</name>
<reference evidence="2" key="4">
    <citation type="submission" date="2025-05" db="UniProtKB">
        <authorList>
            <consortium name="Ensembl"/>
        </authorList>
    </citation>
    <scope>IDENTIFICATION</scope>
</reference>
<dbReference type="OpenTargets" id="ENSG00000119950"/>
<protein>
    <submittedName>
        <fullName evidence="2">MAX interactor 1, dimerization protein</fullName>
    </submittedName>
</protein>
<accession>A0A494C0W2</accession>
<evidence type="ECO:0007829" key="4">
    <source>
        <dbReference type="PeptideAtlas" id="A0A494C0W2"/>
    </source>
</evidence>
<keyword evidence="3" id="KW-1185">Reference proteome</keyword>
<reference evidence="2" key="1">
    <citation type="journal article" date="2001" name="Nature">
        <title>Initial sequencing and analysis of the human genome.</title>
        <authorList>
            <consortium name="International Human Genome Sequencing Consortium"/>
            <person name="Lander E.S."/>
            <person name="Linton L.M."/>
            <person name="Birren B."/>
            <person name="Nusbaum C."/>
            <person name="Zody M.C."/>
            <person name="Baldwin J."/>
            <person name="Devon K."/>
            <person name="Dewar K."/>
            <person name="Doyle M."/>
            <person name="FitzHugh W."/>
            <person name="Funke R."/>
            <person name="Gage D."/>
            <person name="Harris K."/>
            <person name="Heaford A."/>
            <person name="Howland J."/>
            <person name="Kann L."/>
            <person name="Lehoczky J."/>
            <person name="LeVine R."/>
            <person name="McEwan P."/>
            <person name="McKernan K."/>
            <person name="Meldrim J."/>
            <person name="Mesirov J.P."/>
            <person name="Miranda C."/>
            <person name="Morris W."/>
            <person name="Naylor J."/>
            <person name="Raymond C."/>
            <person name="Rosetti M."/>
            <person name="Santos R."/>
            <person name="Sheridan A."/>
            <person name="Sougnez C."/>
            <person name="Stange-Thomann N."/>
            <person name="Stojanovic N."/>
            <person name="Subramanian A."/>
            <person name="Wyman D."/>
            <person name="Rogers J."/>
            <person name="Sulston J."/>
            <person name="Ainscough R."/>
            <person name="Beck S."/>
            <person name="Bentley D."/>
            <person name="Burton J."/>
            <person name="Clee C."/>
            <person name="Carter N."/>
            <person name="Coulson A."/>
            <person name="Deadman R."/>
            <person name="Deloukas P."/>
            <person name="Dunham A."/>
            <person name="Dunham I."/>
            <person name="Durbin R."/>
            <person name="French L."/>
            <person name="Grafham D."/>
            <person name="Gregory S."/>
            <person name="Hubbard T."/>
            <person name="Humphray S."/>
            <person name="Hunt A."/>
            <person name="Jones M."/>
            <person name="Lloyd C."/>
            <person name="McMurray A."/>
            <person name="Matthews L."/>
            <person name="Mercer S."/>
            <person name="Milne S."/>
            <person name="Mullikin J.C."/>
            <person name="Mungall A."/>
            <person name="Plumb R."/>
            <person name="Ross M."/>
            <person name="Shownkeen R."/>
            <person name="Sims S."/>
            <person name="Waterston R.H."/>
            <person name="Wilson R.K."/>
            <person name="Hillier L.W."/>
            <person name="McPherson J.D."/>
            <person name="Marra M.A."/>
            <person name="Mardis E.R."/>
            <person name="Fulton L.A."/>
            <person name="Chinwalla A.T."/>
            <person name="Pepin K.H."/>
            <person name="Gish W.R."/>
            <person name="Chissoe S.L."/>
            <person name="Wendl M.C."/>
            <person name="Delehaunty K.D."/>
            <person name="Miner T.L."/>
            <person name="Delehaunty A."/>
            <person name="Kramer J.B."/>
            <person name="Cook L.L."/>
            <person name="Fulton R.S."/>
            <person name="Johnson D.L."/>
            <person name="Minx P.J."/>
            <person name="Clifton S.W."/>
            <person name="Hawkins T."/>
            <person name="Branscomb E."/>
            <person name="Predki P."/>
            <person name="Richardson P."/>
            <person name="Wenning S."/>
            <person name="Slezak T."/>
            <person name="Doggett N."/>
            <person name="Cheng J.F."/>
            <person name="Olsen A."/>
            <person name="Lucas S."/>
            <person name="Elkin C."/>
            <person name="Uberbacher E."/>
            <person name="Frazier M."/>
            <person name="Gibbs R.A."/>
            <person name="Muzny D.M."/>
            <person name="Scherer S.E."/>
            <person name="Bouck J.B."/>
            <person name="Sodergren E.J."/>
            <person name="Worley K.C."/>
            <person name="Rives C.M."/>
            <person name="Gorrell J.H."/>
            <person name="Metzker M.L."/>
            <person name="Naylor S.L."/>
            <person name="Kucherlapati R.S."/>
            <person name="Nelson D.L."/>
            <person name="Weinstock G.M."/>
            <person name="Sakaki Y."/>
            <person name="Fujiyama A."/>
            <person name="Hattori M."/>
            <person name="Yada T."/>
            <person name="Toyoda A."/>
            <person name="Itoh T."/>
            <person name="Kawagoe C."/>
            <person name="Watanabe H."/>
            <person name="Totoki Y."/>
            <person name="Taylor T."/>
            <person name="Weissenbach J."/>
            <person name="Heilig R."/>
            <person name="Saurin W."/>
            <person name="Artiguenave F."/>
            <person name="Brottier P."/>
            <person name="Bruls T."/>
            <person name="Pelletier E."/>
            <person name="Robert C."/>
            <person name="Wincker P."/>
            <person name="Smith D.R."/>
            <person name="Doucette-Stamm L."/>
            <person name="Rubenfield M."/>
            <person name="Weinstock K."/>
            <person name="Lee H.M."/>
            <person name="Dubois J."/>
            <person name="Rosenthal A."/>
            <person name="Platzer M."/>
            <person name="Nyakatura G."/>
            <person name="Taudien S."/>
            <person name="Rump A."/>
            <person name="Yang H."/>
            <person name="Yu J."/>
            <person name="Wang J."/>
            <person name="Huang G."/>
            <person name="Gu J."/>
            <person name="Hood L."/>
            <person name="Rowen L."/>
            <person name="Madan A."/>
            <person name="Qin S."/>
            <person name="Davis R.W."/>
            <person name="Federspiel N.A."/>
            <person name="Abola A.P."/>
            <person name="Proctor M.J."/>
            <person name="Myers R.M."/>
            <person name="Schmutz J."/>
            <person name="Dickson M."/>
            <person name="Grimwood J."/>
            <person name="Cox D.R."/>
            <person name="Olson M.V."/>
            <person name="Kaul R."/>
            <person name="Raymond C."/>
            <person name="Shimizu N."/>
            <person name="Kawasaki K."/>
            <person name="Minoshima S."/>
            <person name="Evans G.A."/>
            <person name="Athanasiou M."/>
            <person name="Schultz R."/>
            <person name="Roe B.A."/>
            <person name="Chen F."/>
            <person name="Pan H."/>
            <person name="Ramser J."/>
            <person name="Lehrach H."/>
            <person name="Reinhardt R."/>
            <person name="McCombie W.R."/>
            <person name="de la Bastide M."/>
            <person name="Dedhia N."/>
            <person name="Blocker H."/>
            <person name="Hornischer K."/>
            <person name="Nordsiek G."/>
            <person name="Agarwala R."/>
            <person name="Aravind L."/>
            <person name="Bailey J.A."/>
            <person name="Bateman A."/>
            <person name="Batzoglou S."/>
            <person name="Birney E."/>
            <person name="Bork P."/>
            <person name="Brown D.G."/>
            <person name="Burge C.B."/>
            <person name="Cerutti L."/>
            <person name="Chen H.C."/>
            <person name="Church D."/>
            <person name="Clamp M."/>
            <person name="Copley R.R."/>
            <person name="Doerks T."/>
            <person name="Eddy S.R."/>
            <person name="Eichler E.E."/>
            <person name="Furey T.S."/>
            <person name="Galagan J."/>
            <person name="Gilbert J.G."/>
            <person name="Harmon C."/>
            <person name="Hayashizaki Y."/>
            <person name="Haussler D."/>
            <person name="Hermjakob H."/>
            <person name="Hokamp K."/>
            <person name="Jang W."/>
            <person name="Johnson L.S."/>
            <person name="Jones T.A."/>
            <person name="Kasif S."/>
            <person name="Kaspryzk A."/>
            <person name="Kennedy S."/>
            <person name="Kent W.J."/>
            <person name="Kitts P."/>
            <person name="Koonin E.V."/>
            <person name="Korf I."/>
            <person name="Kulp D."/>
            <person name="Lancet D."/>
            <person name="Lowe T.M."/>
            <person name="McLysaght A."/>
            <person name="Mikkelsen T."/>
            <person name="Moran J.V."/>
            <person name="Mulder N."/>
            <person name="Pollara V.J."/>
            <person name="Ponting C.P."/>
            <person name="Schuler G."/>
            <person name="Schultz J."/>
            <person name="Slater G."/>
            <person name="Smit A.F."/>
            <person name="Stupka E."/>
            <person name="Szustakowski J."/>
            <person name="Thierry-Mieg D."/>
            <person name="Thierry-Mieg J."/>
            <person name="Wagner L."/>
            <person name="Wallis J."/>
            <person name="Wheeler R."/>
            <person name="Williams A."/>
            <person name="Wolf Y.I."/>
            <person name="Wolfe K.H."/>
            <person name="Yang S.P."/>
            <person name="Yeh R.F."/>
            <person name="Collins F."/>
            <person name="Guyer M.S."/>
            <person name="Peterson J."/>
            <person name="Felsenfeld A."/>
            <person name="Wetterstrand K.A."/>
            <person name="Patrinos A."/>
            <person name="Morgan M.J."/>
            <person name="de Jong P."/>
            <person name="Catanese J.J."/>
            <person name="Osoegawa K."/>
            <person name="Shizuya H."/>
            <person name="Choi S."/>
            <person name="Chen Y.J."/>
        </authorList>
    </citation>
    <scope>NUCLEOTIDE SEQUENCE [LARGE SCALE GENOMIC DNA]</scope>
</reference>
<feature type="region of interest" description="Disordered" evidence="1">
    <location>
        <begin position="1"/>
        <end position="43"/>
    </location>
</feature>
<dbReference type="Ensembl" id="ENST00000484030.5">
    <property type="protein sequence ID" value="ENSP00000498726.1"/>
    <property type="gene ID" value="ENSG00000119950.21"/>
</dbReference>
<evidence type="ECO:0000313" key="2">
    <source>
        <dbReference type="Ensembl" id="ENSP00000498726.1"/>
    </source>
</evidence>
<sequence>MPSPRLQHSKPPRRLSRAQKHSSGSSNTSTANRSTHNELEKNRLKNWLVGRRDTRGMKMLLKAIAVI</sequence>
<dbReference type="VEuPathDB" id="HostDB:ENSG00000119950"/>
<dbReference type="ChiTaRS" id="MXI1">
    <property type="organism name" value="human"/>
</dbReference>
<dbReference type="Bgee" id="ENSG00000119950">
    <property type="expression patterns" value="Expressed in cranial nerve II and 218 other cell types or tissues"/>
</dbReference>
<gene>
    <name evidence="2" type="primary">MXI1</name>
</gene>
<organism evidence="2 3">
    <name type="scientific">Homo sapiens</name>
    <name type="common">Human</name>
    <dbReference type="NCBI Taxonomy" id="9606"/>
    <lineage>
        <taxon>Eukaryota</taxon>
        <taxon>Metazoa</taxon>
        <taxon>Chordata</taxon>
        <taxon>Craniata</taxon>
        <taxon>Vertebrata</taxon>
        <taxon>Euteleostomi</taxon>
        <taxon>Mammalia</taxon>
        <taxon>Eutheria</taxon>
        <taxon>Euarchontoglires</taxon>
        <taxon>Primates</taxon>
        <taxon>Haplorrhini</taxon>
        <taxon>Catarrhini</taxon>
        <taxon>Hominidae</taxon>
        <taxon>Homo</taxon>
    </lineage>
</organism>
<keyword evidence="4" id="KW-1267">Proteomics identification</keyword>
<dbReference type="Ensembl" id="ENST00000652323.1">
    <property type="protein sequence ID" value="ENSP00000498637.1"/>
    <property type="gene ID" value="ENSG00000119950.21"/>
</dbReference>
<evidence type="ECO:0000256" key="1">
    <source>
        <dbReference type="SAM" id="MobiDB-lite"/>
    </source>
</evidence>